<name>A0A4Z0Q7C5_9BACT</name>
<feature type="chain" id="PRO_5021477687" description="DUF4097 domain-containing protein" evidence="1">
    <location>
        <begin position="20"/>
        <end position="269"/>
    </location>
</feature>
<dbReference type="RefSeq" id="WP_135462622.1">
    <property type="nucleotide sequence ID" value="NZ_SRLC01000001.1"/>
</dbReference>
<evidence type="ECO:0000313" key="4">
    <source>
        <dbReference type="Proteomes" id="UP000297549"/>
    </source>
</evidence>
<protein>
    <recommendedName>
        <fullName evidence="2">DUF4097 domain-containing protein</fullName>
    </recommendedName>
</protein>
<evidence type="ECO:0000256" key="1">
    <source>
        <dbReference type="SAM" id="SignalP"/>
    </source>
</evidence>
<dbReference type="OrthoDB" id="876535at2"/>
<accession>A0A4Z0Q7C5</accession>
<keyword evidence="4" id="KW-1185">Reference proteome</keyword>
<reference evidence="3 4" key="1">
    <citation type="submission" date="2019-04" db="EMBL/GenBank/DDBJ databases">
        <authorList>
            <person name="Feng G."/>
            <person name="Zhang J."/>
            <person name="Zhu H."/>
        </authorList>
    </citation>
    <scope>NUCLEOTIDE SEQUENCE [LARGE SCALE GENOMIC DNA]</scope>
    <source>
        <strain evidence="3 4">JCM 31653</strain>
    </source>
</reference>
<comment type="caution">
    <text evidence="3">The sequence shown here is derived from an EMBL/GenBank/DDBJ whole genome shotgun (WGS) entry which is preliminary data.</text>
</comment>
<dbReference type="PROSITE" id="PS51257">
    <property type="entry name" value="PROKAR_LIPOPROTEIN"/>
    <property type="match status" value="1"/>
</dbReference>
<organism evidence="3 4">
    <name type="scientific">Hymenobacter aquaticus</name>
    <dbReference type="NCBI Taxonomy" id="1867101"/>
    <lineage>
        <taxon>Bacteria</taxon>
        <taxon>Pseudomonadati</taxon>
        <taxon>Bacteroidota</taxon>
        <taxon>Cytophagia</taxon>
        <taxon>Cytophagales</taxon>
        <taxon>Hymenobacteraceae</taxon>
        <taxon>Hymenobacter</taxon>
    </lineage>
</organism>
<evidence type="ECO:0000313" key="3">
    <source>
        <dbReference type="EMBL" id="TGE25043.1"/>
    </source>
</evidence>
<feature type="signal peptide" evidence="1">
    <location>
        <begin position="1"/>
        <end position="19"/>
    </location>
</feature>
<sequence>MKTFSAALLLALTTLPALAQTAPTFTSACTEGNTYTSPNSTRRYCEIRELTMPAPGARKLTIDGRANGGITVKGWDGADVRVRAKVSTWAKTDAEAAQLAKKLTISSAGNTLRAQGPEQNDQGWAVSYEVFVPRKTALALTTVNGGISLSNLDSEVQFEAVNGGVSLSNVSGRVKGQTVNGGLNIRLAGTKWEGQGLDVTTTNGGITWDLPKNYSARLYTSTMMGSIKADNLTVTKSGFMHKEIAANLGQGGASLKAVTTNGGIKVNQE</sequence>
<dbReference type="EMBL" id="SRLC01000001">
    <property type="protein sequence ID" value="TGE25043.1"/>
    <property type="molecule type" value="Genomic_DNA"/>
</dbReference>
<proteinExistence type="predicted"/>
<feature type="domain" description="DUF4097" evidence="2">
    <location>
        <begin position="138"/>
        <end position="266"/>
    </location>
</feature>
<dbReference type="Pfam" id="PF13349">
    <property type="entry name" value="DUF4097"/>
    <property type="match status" value="1"/>
</dbReference>
<gene>
    <name evidence="3" type="ORF">E5K00_07555</name>
</gene>
<dbReference type="AlphaFoldDB" id="A0A4Z0Q7C5"/>
<dbReference type="InterPro" id="IPR025164">
    <property type="entry name" value="Toastrack_DUF4097"/>
</dbReference>
<evidence type="ECO:0000259" key="2">
    <source>
        <dbReference type="Pfam" id="PF13349"/>
    </source>
</evidence>
<dbReference type="Proteomes" id="UP000297549">
    <property type="component" value="Unassembled WGS sequence"/>
</dbReference>
<keyword evidence="1" id="KW-0732">Signal</keyword>